<evidence type="ECO:0000313" key="2">
    <source>
        <dbReference type="EMBL" id="QBE95916.1"/>
    </source>
</evidence>
<dbReference type="PANTHER" id="PTHR42951:SF4">
    <property type="entry name" value="ACYL-COENZYME A THIOESTERASE MBLAC2"/>
    <property type="match status" value="1"/>
</dbReference>
<dbReference type="SUPFAM" id="SSF56281">
    <property type="entry name" value="Metallo-hydrolase/oxidoreductase"/>
    <property type="match status" value="1"/>
</dbReference>
<dbReference type="KEGG" id="bpro:PMF13cell1_01442"/>
<gene>
    <name evidence="2" type="primary">gloB_2</name>
    <name evidence="2" type="ORF">PMF13cell1_01442</name>
</gene>
<dbReference type="EC" id="3.1.2.6" evidence="2"/>
<dbReference type="PANTHER" id="PTHR42951">
    <property type="entry name" value="METALLO-BETA-LACTAMASE DOMAIN-CONTAINING"/>
    <property type="match status" value="1"/>
</dbReference>
<dbReference type="Pfam" id="PF00753">
    <property type="entry name" value="Lactamase_B"/>
    <property type="match status" value="1"/>
</dbReference>
<dbReference type="GO" id="GO:0004416">
    <property type="term" value="F:hydroxyacylglutathione hydrolase activity"/>
    <property type="evidence" value="ECO:0007669"/>
    <property type="project" value="UniProtKB-EC"/>
</dbReference>
<dbReference type="EMBL" id="CP035945">
    <property type="protein sequence ID" value="QBE95916.1"/>
    <property type="molecule type" value="Genomic_DNA"/>
</dbReference>
<proteinExistence type="predicted"/>
<evidence type="ECO:0000259" key="1">
    <source>
        <dbReference type="SMART" id="SM00849"/>
    </source>
</evidence>
<evidence type="ECO:0000313" key="3">
    <source>
        <dbReference type="Proteomes" id="UP000289794"/>
    </source>
</evidence>
<keyword evidence="2" id="KW-0378">Hydrolase</keyword>
<dbReference type="InterPro" id="IPR050855">
    <property type="entry name" value="NDM-1-like"/>
</dbReference>
<sequence>MEVTKYGEGFYILDDGRVREFLITGSNEALLIDTGFGDSGTAEEVRRLTDLPLKVILTHGDIDHAGGLSGFGECWIHPEDAHMIPRNISVHDLHEGEHITAGVYDFEVIHIPGHTYGSIALLDRKRKLLLPGDTVQKDGPIFMFGENRNLDLYIESLGKLLDLVSGIEVILPSHHGCPISPDHISYCLEDAVELKKGNLEGKDHPSLPCKRFRVKWTEFYF</sequence>
<dbReference type="AlphaFoldDB" id="A0A4P6LV48"/>
<dbReference type="Proteomes" id="UP000289794">
    <property type="component" value="Chromosome"/>
</dbReference>
<organism evidence="2 3">
    <name type="scientific">Blautia producta</name>
    <dbReference type="NCBI Taxonomy" id="33035"/>
    <lineage>
        <taxon>Bacteria</taxon>
        <taxon>Bacillati</taxon>
        <taxon>Bacillota</taxon>
        <taxon>Clostridia</taxon>
        <taxon>Lachnospirales</taxon>
        <taxon>Lachnospiraceae</taxon>
        <taxon>Blautia</taxon>
    </lineage>
</organism>
<dbReference type="RefSeq" id="WP_130180294.1">
    <property type="nucleotide sequence ID" value="NZ_CP035945.1"/>
</dbReference>
<dbReference type="InterPro" id="IPR036866">
    <property type="entry name" value="RibonucZ/Hydroxyglut_hydro"/>
</dbReference>
<dbReference type="SMART" id="SM00849">
    <property type="entry name" value="Lactamase_B"/>
    <property type="match status" value="1"/>
</dbReference>
<reference evidence="2 3" key="1">
    <citation type="submission" date="2019-01" db="EMBL/GenBank/DDBJ databases">
        <title>PMF-metabolizing Aryl O-demethylase.</title>
        <authorList>
            <person name="Kim M."/>
        </authorList>
    </citation>
    <scope>NUCLEOTIDE SEQUENCE [LARGE SCALE GENOMIC DNA]</scope>
    <source>
        <strain evidence="2 3">PMF1</strain>
    </source>
</reference>
<name>A0A4P6LV48_9FIRM</name>
<accession>A0A4P6LV48</accession>
<dbReference type="Gene3D" id="3.60.15.10">
    <property type="entry name" value="Ribonuclease Z/Hydroxyacylglutathione hydrolase-like"/>
    <property type="match status" value="1"/>
</dbReference>
<protein>
    <submittedName>
        <fullName evidence="2">Hydroxyacylglutathione hydrolase</fullName>
        <ecNumber evidence="2">3.1.2.6</ecNumber>
    </submittedName>
</protein>
<feature type="domain" description="Metallo-beta-lactamase" evidence="1">
    <location>
        <begin position="17"/>
        <end position="174"/>
    </location>
</feature>
<dbReference type="InterPro" id="IPR001279">
    <property type="entry name" value="Metallo-B-lactamas"/>
</dbReference>